<organism evidence="3 4">
    <name type="scientific">Kaistella flava</name>
    <name type="common">ex Peng et al. 2021</name>
    <dbReference type="NCBI Taxonomy" id="2038776"/>
    <lineage>
        <taxon>Bacteria</taxon>
        <taxon>Pseudomonadati</taxon>
        <taxon>Bacteroidota</taxon>
        <taxon>Flavobacteriia</taxon>
        <taxon>Flavobacteriales</taxon>
        <taxon>Weeksellaceae</taxon>
        <taxon>Chryseobacterium group</taxon>
        <taxon>Kaistella</taxon>
    </lineage>
</organism>
<dbReference type="Pfam" id="PF13439">
    <property type="entry name" value="Glyco_transf_4"/>
    <property type="match status" value="1"/>
</dbReference>
<dbReference type="CDD" id="cd03822">
    <property type="entry name" value="GT4_mannosyltransferase-like"/>
    <property type="match status" value="1"/>
</dbReference>
<reference evidence="3 4" key="1">
    <citation type="submission" date="2019-05" db="EMBL/GenBank/DDBJ databases">
        <title>Chryseobacterium sp. isolated from King George Island, maritime Antarctica.</title>
        <authorList>
            <person name="Peng X."/>
        </authorList>
    </citation>
    <scope>NUCLEOTIDE SEQUENCE [LARGE SCALE GENOMIC DNA]</scope>
    <source>
        <strain evidence="3 4">7-3A</strain>
    </source>
</reference>
<evidence type="ECO:0000259" key="1">
    <source>
        <dbReference type="Pfam" id="PF00534"/>
    </source>
</evidence>
<keyword evidence="3" id="KW-0808">Transferase</keyword>
<dbReference type="AlphaFoldDB" id="A0A7M2YDS6"/>
<dbReference type="EMBL" id="CP040442">
    <property type="protein sequence ID" value="QOW11805.1"/>
    <property type="molecule type" value="Genomic_DNA"/>
</dbReference>
<gene>
    <name evidence="3" type="ORF">Q73A0000_16270</name>
</gene>
<accession>A0A7M2YDS6</accession>
<protein>
    <submittedName>
        <fullName evidence="3">Glycosyltransferase</fullName>
    </submittedName>
</protein>
<dbReference type="Pfam" id="PF00534">
    <property type="entry name" value="Glycos_transf_1"/>
    <property type="match status" value="1"/>
</dbReference>
<keyword evidence="4" id="KW-1185">Reference proteome</keyword>
<evidence type="ECO:0000313" key="3">
    <source>
        <dbReference type="EMBL" id="QOW11805.1"/>
    </source>
</evidence>
<dbReference type="PANTHER" id="PTHR12526:SF572">
    <property type="entry name" value="BLL5144 PROTEIN"/>
    <property type="match status" value="1"/>
</dbReference>
<feature type="domain" description="Glycosyl transferase family 1" evidence="1">
    <location>
        <begin position="171"/>
        <end position="349"/>
    </location>
</feature>
<dbReference type="SUPFAM" id="SSF53756">
    <property type="entry name" value="UDP-Glycosyltransferase/glycogen phosphorylase"/>
    <property type="match status" value="1"/>
</dbReference>
<dbReference type="InterPro" id="IPR001296">
    <property type="entry name" value="Glyco_trans_1"/>
</dbReference>
<dbReference type="PANTHER" id="PTHR12526">
    <property type="entry name" value="GLYCOSYLTRANSFERASE"/>
    <property type="match status" value="1"/>
</dbReference>
<evidence type="ECO:0000313" key="4">
    <source>
        <dbReference type="Proteomes" id="UP000594195"/>
    </source>
</evidence>
<feature type="domain" description="Glycosyltransferase subfamily 4-like N-terminal" evidence="2">
    <location>
        <begin position="15"/>
        <end position="164"/>
    </location>
</feature>
<dbReference type="RefSeq" id="WP_193811975.1">
    <property type="nucleotide sequence ID" value="NZ_CP040442.1"/>
</dbReference>
<dbReference type="SUPFAM" id="SSF48208">
    <property type="entry name" value="Six-hairpin glycosidases"/>
    <property type="match status" value="1"/>
</dbReference>
<name>A0A7M2YDS6_9FLAO</name>
<dbReference type="InterPro" id="IPR028098">
    <property type="entry name" value="Glyco_trans_4-like_N"/>
</dbReference>
<evidence type="ECO:0000259" key="2">
    <source>
        <dbReference type="Pfam" id="PF13439"/>
    </source>
</evidence>
<dbReference type="InterPro" id="IPR008928">
    <property type="entry name" value="6-hairpin_glycosidase_sf"/>
</dbReference>
<dbReference type="Proteomes" id="UP000594195">
    <property type="component" value="Chromosome"/>
</dbReference>
<dbReference type="GO" id="GO:0005975">
    <property type="term" value="P:carbohydrate metabolic process"/>
    <property type="evidence" value="ECO:0007669"/>
    <property type="project" value="InterPro"/>
</dbReference>
<dbReference type="KEGG" id="kfa:Q73A0000_16270"/>
<dbReference type="Gene3D" id="3.40.50.2000">
    <property type="entry name" value="Glycogen Phosphorylase B"/>
    <property type="match status" value="2"/>
</dbReference>
<sequence>MKIAFIATYPPRECGIGTFTQSLARAMKDNNEIIIIAMHDGQEDYAFPPEVQLIIRQEHQTDYLKAADFINKSGADICILQHEFGIYGGQSGVFILPLLHRLQMPLISTLHTILKTPSYTEKAILKKICSMSEKLVVMSQKAIQFLEEIYDVPSEKIARIEHGVPDFHFDKEKARAELKFTDKKLLFTFGFVGRNKGIETVIKALPQIIEKHPDIVYVVLGKTHPNVLRSEGEQYRNDLKVLINTLNLNDHVMLLNEFAEEKELFKYLAASDIYITPYINEAQITSGTLTYAMGSGCVVVSTPYWHAAELLTGNKGCLFDFKDDNGLAKVLNELFDKPELMQTIQQKALKYGQGIIWPKIGEKYLELAERLIYEPIKAEPQTETEIDPSILPPFSLTHIKRLTDDTGIIQHAKFGIPNLKEGYCLDDNARALLMVSMAYKQKKNQEALDLMAIYLSYIHYMQNEDGTFRNFLSFNRNFLDEVGSEDSFGRTIWSLGYLMQNAPNDAFYQTARLIFFEAVPNFEKIKSIRGIANTTIGICYYLKSNPGDLDIKMRLVRMTNVLIVHFEQNRSKDWDWFESLLAYDNGILPLALLHASQILENKKAKEIAIESMNFLTTHTLKDGYLSVIGNRQWFVKNAERSIYAQQPIDAMAMVLMYYQAFVLTGKGMYLKKLFTSYRWFLGENDLRLSLYDFETKGCCDGFEEHGVNRNQGAESSLAYLISHLTVLQAYEESDQFREFDNLNDLRNSTNHTSKPSETKILK</sequence>
<proteinExistence type="predicted"/>
<dbReference type="GO" id="GO:0016757">
    <property type="term" value="F:glycosyltransferase activity"/>
    <property type="evidence" value="ECO:0007669"/>
    <property type="project" value="InterPro"/>
</dbReference>